<dbReference type="SUPFAM" id="SSF52172">
    <property type="entry name" value="CheY-like"/>
    <property type="match status" value="1"/>
</dbReference>
<dbReference type="SMART" id="SM00448">
    <property type="entry name" value="REC"/>
    <property type="match status" value="1"/>
</dbReference>
<dbReference type="PANTHER" id="PTHR44591">
    <property type="entry name" value="STRESS RESPONSE REGULATOR PROTEIN 1"/>
    <property type="match status" value="1"/>
</dbReference>
<name>A0A5B8A4J4_9BACT</name>
<dbReference type="RefSeq" id="WP_139516719.1">
    <property type="nucleotide sequence ID" value="NZ_CP040896.1"/>
</dbReference>
<organism evidence="4 5">
    <name type="scientific">Hymenobacter jejuensis</name>
    <dbReference type="NCBI Taxonomy" id="2502781"/>
    <lineage>
        <taxon>Bacteria</taxon>
        <taxon>Pseudomonadati</taxon>
        <taxon>Bacteroidota</taxon>
        <taxon>Cytophagia</taxon>
        <taxon>Cytophagales</taxon>
        <taxon>Hymenobacteraceae</taxon>
        <taxon>Hymenobacter</taxon>
    </lineage>
</organism>
<dbReference type="GO" id="GO:0000160">
    <property type="term" value="P:phosphorelay signal transduction system"/>
    <property type="evidence" value="ECO:0007669"/>
    <property type="project" value="InterPro"/>
</dbReference>
<dbReference type="PROSITE" id="PS50110">
    <property type="entry name" value="RESPONSE_REGULATORY"/>
    <property type="match status" value="1"/>
</dbReference>
<dbReference type="Gene3D" id="3.40.50.2300">
    <property type="match status" value="1"/>
</dbReference>
<accession>A0A5B8A4J4</accession>
<evidence type="ECO:0000256" key="2">
    <source>
        <dbReference type="PROSITE-ProRule" id="PRU00169"/>
    </source>
</evidence>
<feature type="modified residue" description="4-aspartylphosphate" evidence="2">
    <location>
        <position position="57"/>
    </location>
</feature>
<evidence type="ECO:0000256" key="1">
    <source>
        <dbReference type="ARBA" id="ARBA00022553"/>
    </source>
</evidence>
<proteinExistence type="predicted"/>
<dbReference type="Proteomes" id="UP000305398">
    <property type="component" value="Chromosome"/>
</dbReference>
<evidence type="ECO:0000313" key="5">
    <source>
        <dbReference type="Proteomes" id="UP000305398"/>
    </source>
</evidence>
<evidence type="ECO:0000313" key="4">
    <source>
        <dbReference type="EMBL" id="QDA61545.1"/>
    </source>
</evidence>
<keyword evidence="5" id="KW-1185">Reference proteome</keyword>
<dbReference type="KEGG" id="hyj:FHG12_16210"/>
<dbReference type="OrthoDB" id="7631574at2"/>
<protein>
    <submittedName>
        <fullName evidence="4">Response regulator</fullName>
    </submittedName>
</protein>
<dbReference type="InterPro" id="IPR050595">
    <property type="entry name" value="Bact_response_regulator"/>
</dbReference>
<dbReference type="AlphaFoldDB" id="A0A5B8A4J4"/>
<sequence>MTILVVDDEMDIKLLFEQRFRRELRSGELNLAFCYSGEQALTYLAEHPSQTQLVLSDINMPGMSGLELLRHIREQYQAPPPAVMMLTAYSDEQTRQQALTLGADDLLSKPVDFPALKAKLKNVA</sequence>
<gene>
    <name evidence="4" type="ORF">FHG12_16210</name>
</gene>
<dbReference type="EMBL" id="CP040896">
    <property type="protein sequence ID" value="QDA61545.1"/>
    <property type="molecule type" value="Genomic_DNA"/>
</dbReference>
<dbReference type="InterPro" id="IPR001789">
    <property type="entry name" value="Sig_transdc_resp-reg_receiver"/>
</dbReference>
<dbReference type="PANTHER" id="PTHR44591:SF3">
    <property type="entry name" value="RESPONSE REGULATORY DOMAIN-CONTAINING PROTEIN"/>
    <property type="match status" value="1"/>
</dbReference>
<dbReference type="InterPro" id="IPR011006">
    <property type="entry name" value="CheY-like_superfamily"/>
</dbReference>
<feature type="domain" description="Response regulatory" evidence="3">
    <location>
        <begin position="2"/>
        <end position="124"/>
    </location>
</feature>
<evidence type="ECO:0000259" key="3">
    <source>
        <dbReference type="PROSITE" id="PS50110"/>
    </source>
</evidence>
<keyword evidence="1 2" id="KW-0597">Phosphoprotein</keyword>
<reference evidence="4 5" key="1">
    <citation type="submission" date="2019-06" db="EMBL/GenBank/DDBJ databases">
        <authorList>
            <person name="Srinivasan S."/>
        </authorList>
    </citation>
    <scope>NUCLEOTIDE SEQUENCE [LARGE SCALE GENOMIC DNA]</scope>
    <source>
        <strain evidence="4 5">17J68-5</strain>
    </source>
</reference>
<dbReference type="Pfam" id="PF00072">
    <property type="entry name" value="Response_reg"/>
    <property type="match status" value="1"/>
</dbReference>